<dbReference type="Pfam" id="PF08281">
    <property type="entry name" value="Sigma70_r4_2"/>
    <property type="match status" value="1"/>
</dbReference>
<protein>
    <submittedName>
        <fullName evidence="7">RNA polymerase subunit sigma-24</fullName>
    </submittedName>
</protein>
<evidence type="ECO:0000259" key="6">
    <source>
        <dbReference type="Pfam" id="PF08281"/>
    </source>
</evidence>
<evidence type="ECO:0000259" key="5">
    <source>
        <dbReference type="Pfam" id="PF04542"/>
    </source>
</evidence>
<dbReference type="PANTHER" id="PTHR43133">
    <property type="entry name" value="RNA POLYMERASE ECF-TYPE SIGMA FACTO"/>
    <property type="match status" value="1"/>
</dbReference>
<evidence type="ECO:0000313" key="8">
    <source>
        <dbReference type="Proteomes" id="UP000249248"/>
    </source>
</evidence>
<comment type="caution">
    <text evidence="7">The sequence shown here is derived from an EMBL/GenBank/DDBJ whole genome shotgun (WGS) entry which is preliminary data.</text>
</comment>
<dbReference type="EMBL" id="QKSB01000002">
    <property type="protein sequence ID" value="PZE18229.1"/>
    <property type="molecule type" value="Genomic_DNA"/>
</dbReference>
<evidence type="ECO:0000313" key="7">
    <source>
        <dbReference type="EMBL" id="PZE18229.1"/>
    </source>
</evidence>
<dbReference type="InterPro" id="IPR013324">
    <property type="entry name" value="RNA_pol_sigma_r3/r4-like"/>
</dbReference>
<dbReference type="PANTHER" id="PTHR43133:SF46">
    <property type="entry name" value="RNA POLYMERASE SIGMA-70 FACTOR ECF SUBFAMILY"/>
    <property type="match status" value="1"/>
</dbReference>
<dbReference type="GO" id="GO:0006352">
    <property type="term" value="P:DNA-templated transcription initiation"/>
    <property type="evidence" value="ECO:0007669"/>
    <property type="project" value="InterPro"/>
</dbReference>
<dbReference type="SUPFAM" id="SSF88659">
    <property type="entry name" value="Sigma3 and sigma4 domains of RNA polymerase sigma factors"/>
    <property type="match status" value="1"/>
</dbReference>
<organism evidence="7 8">
    <name type="scientific">Putridiphycobacter roseus</name>
    <dbReference type="NCBI Taxonomy" id="2219161"/>
    <lineage>
        <taxon>Bacteria</taxon>
        <taxon>Pseudomonadati</taxon>
        <taxon>Bacteroidota</taxon>
        <taxon>Flavobacteriia</taxon>
        <taxon>Flavobacteriales</taxon>
        <taxon>Crocinitomicaceae</taxon>
        <taxon>Putridiphycobacter</taxon>
    </lineage>
</organism>
<dbReference type="InterPro" id="IPR007627">
    <property type="entry name" value="RNA_pol_sigma70_r2"/>
</dbReference>
<dbReference type="InterPro" id="IPR036388">
    <property type="entry name" value="WH-like_DNA-bd_sf"/>
</dbReference>
<keyword evidence="8" id="KW-1185">Reference proteome</keyword>
<name>A0A2W1N0V7_9FLAO</name>
<sequence length="182" mass="21388">MNKNRLKQKFKEGNIKAFNTVYDKYCDAMYTICLRYTKNTDEAADMLQDAFIKIHEKCDSFNPAYELGGWIKKIVVNTAINHIRQNNKFDIVDSFESFEATLEEPEIFRQEDNSANIQDQLIQILKEIPTGYQTVFNLFVFENLTHKEIANYLEISENTSKTQLFKARKLILKKLQDKKILL</sequence>
<evidence type="ECO:0000256" key="3">
    <source>
        <dbReference type="ARBA" id="ARBA00023082"/>
    </source>
</evidence>
<dbReference type="Proteomes" id="UP000249248">
    <property type="component" value="Unassembled WGS sequence"/>
</dbReference>
<dbReference type="InterPro" id="IPR013325">
    <property type="entry name" value="RNA_pol_sigma_r2"/>
</dbReference>
<evidence type="ECO:0000256" key="2">
    <source>
        <dbReference type="ARBA" id="ARBA00023015"/>
    </source>
</evidence>
<dbReference type="GO" id="GO:0003677">
    <property type="term" value="F:DNA binding"/>
    <property type="evidence" value="ECO:0007669"/>
    <property type="project" value="InterPro"/>
</dbReference>
<reference evidence="7 8" key="1">
    <citation type="submission" date="2018-06" db="EMBL/GenBank/DDBJ databases">
        <title>The draft genome sequence of Crocinitomix sp. SM1701.</title>
        <authorList>
            <person name="Zhang X."/>
        </authorList>
    </citation>
    <scope>NUCLEOTIDE SEQUENCE [LARGE SCALE GENOMIC DNA]</scope>
    <source>
        <strain evidence="7 8">SM1701</strain>
    </source>
</reference>
<comment type="similarity">
    <text evidence="1">Belongs to the sigma-70 factor family. ECF subfamily.</text>
</comment>
<dbReference type="InterPro" id="IPR039425">
    <property type="entry name" value="RNA_pol_sigma-70-like"/>
</dbReference>
<dbReference type="InterPro" id="IPR014284">
    <property type="entry name" value="RNA_pol_sigma-70_dom"/>
</dbReference>
<proteinExistence type="inferred from homology"/>
<dbReference type="GO" id="GO:0016987">
    <property type="term" value="F:sigma factor activity"/>
    <property type="evidence" value="ECO:0007669"/>
    <property type="project" value="UniProtKB-KW"/>
</dbReference>
<dbReference type="Gene3D" id="1.10.1740.10">
    <property type="match status" value="1"/>
</dbReference>
<evidence type="ECO:0000256" key="1">
    <source>
        <dbReference type="ARBA" id="ARBA00010641"/>
    </source>
</evidence>
<gene>
    <name evidence="7" type="ORF">DNU06_06330</name>
</gene>
<dbReference type="NCBIfam" id="TIGR02937">
    <property type="entry name" value="sigma70-ECF"/>
    <property type="match status" value="1"/>
</dbReference>
<keyword evidence="3" id="KW-0731">Sigma factor</keyword>
<feature type="domain" description="RNA polymerase sigma factor 70 region 4 type 2" evidence="6">
    <location>
        <begin position="119"/>
        <end position="170"/>
    </location>
</feature>
<accession>A0A2W1N0V7</accession>
<keyword evidence="2" id="KW-0805">Transcription regulation</keyword>
<evidence type="ECO:0000256" key="4">
    <source>
        <dbReference type="ARBA" id="ARBA00023163"/>
    </source>
</evidence>
<dbReference type="CDD" id="cd06171">
    <property type="entry name" value="Sigma70_r4"/>
    <property type="match status" value="1"/>
</dbReference>
<feature type="domain" description="RNA polymerase sigma-70 region 2" evidence="5">
    <location>
        <begin position="22"/>
        <end position="88"/>
    </location>
</feature>
<dbReference type="SUPFAM" id="SSF88946">
    <property type="entry name" value="Sigma2 domain of RNA polymerase sigma factors"/>
    <property type="match status" value="1"/>
</dbReference>
<dbReference type="Pfam" id="PF04542">
    <property type="entry name" value="Sigma70_r2"/>
    <property type="match status" value="1"/>
</dbReference>
<keyword evidence="4" id="KW-0804">Transcription</keyword>
<dbReference type="Gene3D" id="1.10.10.10">
    <property type="entry name" value="Winged helix-like DNA-binding domain superfamily/Winged helix DNA-binding domain"/>
    <property type="match status" value="1"/>
</dbReference>
<dbReference type="AlphaFoldDB" id="A0A2W1N0V7"/>
<dbReference type="InterPro" id="IPR013249">
    <property type="entry name" value="RNA_pol_sigma70_r4_t2"/>
</dbReference>